<sequence>MQARRNLITIVRSPSRGLARQQSAEAVTLVEPQDVLKPRPDRSAAERVSGLVGSADTAVRSWLSDPRRYAPERSVHPVLRRLAIALAGVLAAIGSVLTLIAVGTN</sequence>
<reference evidence="2 3" key="1">
    <citation type="submission" date="2017-06" db="EMBL/GenBank/DDBJ databases">
        <authorList>
            <person name="Kim H.J."/>
            <person name="Triplett B.A."/>
        </authorList>
    </citation>
    <scope>NUCLEOTIDE SEQUENCE [LARGE SCALE GENOMIC DNA]</scope>
    <source>
        <strain evidence="2 3">B29T1</strain>
    </source>
</reference>
<feature type="transmembrane region" description="Helical" evidence="1">
    <location>
        <begin position="82"/>
        <end position="102"/>
    </location>
</feature>
<accession>A0A212QUW4</accession>
<evidence type="ECO:0000313" key="2">
    <source>
        <dbReference type="EMBL" id="SNB63364.1"/>
    </source>
</evidence>
<protein>
    <submittedName>
        <fullName evidence="2">Uncharacterized protein</fullName>
    </submittedName>
</protein>
<dbReference type="Proteomes" id="UP000197065">
    <property type="component" value="Unassembled WGS sequence"/>
</dbReference>
<gene>
    <name evidence="2" type="ORF">SAMN07250955_103317</name>
</gene>
<proteinExistence type="predicted"/>
<dbReference type="RefSeq" id="WP_088560534.1">
    <property type="nucleotide sequence ID" value="NZ_FYEH01000003.1"/>
</dbReference>
<name>A0A212QUW4_9PROT</name>
<keyword evidence="1" id="KW-1133">Transmembrane helix</keyword>
<dbReference type="AlphaFoldDB" id="A0A212QUW4"/>
<dbReference type="EMBL" id="FYEH01000003">
    <property type="protein sequence ID" value="SNB63364.1"/>
    <property type="molecule type" value="Genomic_DNA"/>
</dbReference>
<evidence type="ECO:0000313" key="3">
    <source>
        <dbReference type="Proteomes" id="UP000197065"/>
    </source>
</evidence>
<keyword evidence="1" id="KW-0472">Membrane</keyword>
<organism evidence="2 3">
    <name type="scientific">Arboricoccus pini</name>
    <dbReference type="NCBI Taxonomy" id="1963835"/>
    <lineage>
        <taxon>Bacteria</taxon>
        <taxon>Pseudomonadati</taxon>
        <taxon>Pseudomonadota</taxon>
        <taxon>Alphaproteobacteria</taxon>
        <taxon>Geminicoccales</taxon>
        <taxon>Geminicoccaceae</taxon>
        <taxon>Arboricoccus</taxon>
    </lineage>
</organism>
<keyword evidence="3" id="KW-1185">Reference proteome</keyword>
<evidence type="ECO:0000256" key="1">
    <source>
        <dbReference type="SAM" id="Phobius"/>
    </source>
</evidence>
<keyword evidence="1" id="KW-0812">Transmembrane</keyword>